<evidence type="ECO:0000256" key="1">
    <source>
        <dbReference type="ARBA" id="ARBA00022679"/>
    </source>
</evidence>
<evidence type="ECO:0000313" key="5">
    <source>
        <dbReference type="Proteomes" id="UP000266258"/>
    </source>
</evidence>
<evidence type="ECO:0000256" key="2">
    <source>
        <dbReference type="ARBA" id="ARBA00022695"/>
    </source>
</evidence>
<dbReference type="GO" id="GO:0016779">
    <property type="term" value="F:nucleotidyltransferase activity"/>
    <property type="evidence" value="ECO:0007669"/>
    <property type="project" value="UniProtKB-KW"/>
</dbReference>
<protein>
    <recommendedName>
        <fullName evidence="3">Cytidyltransferase-like domain-containing protein</fullName>
    </recommendedName>
</protein>
<dbReference type="InterPro" id="IPR004821">
    <property type="entry name" value="Cyt_trans-like"/>
</dbReference>
<keyword evidence="1" id="KW-0808">Transferase</keyword>
<dbReference type="PANTHER" id="PTHR21342">
    <property type="entry name" value="PHOSPHOPANTETHEINE ADENYLYLTRANSFERASE"/>
    <property type="match status" value="1"/>
</dbReference>
<reference evidence="4 5" key="1">
    <citation type="submission" date="2017-08" db="EMBL/GenBank/DDBJ databases">
        <title>Reclassification of Bisgaard taxon 37 and 44.</title>
        <authorList>
            <person name="Christensen H."/>
        </authorList>
    </citation>
    <scope>NUCLEOTIDE SEQUENCE [LARGE SCALE GENOMIC DNA]</scope>
    <source>
        <strain evidence="4 5">B96_4</strain>
    </source>
</reference>
<dbReference type="InterPro" id="IPR014729">
    <property type="entry name" value="Rossmann-like_a/b/a_fold"/>
</dbReference>
<dbReference type="SUPFAM" id="SSF52374">
    <property type="entry name" value="Nucleotidylyl transferase"/>
    <property type="match status" value="1"/>
</dbReference>
<keyword evidence="5" id="KW-1185">Reference proteome</keyword>
<accession>A0A3A1Y568</accession>
<comment type="caution">
    <text evidence="4">The sequence shown here is derived from an EMBL/GenBank/DDBJ whole genome shotgun (WGS) entry which is preliminary data.</text>
</comment>
<evidence type="ECO:0000313" key="4">
    <source>
        <dbReference type="EMBL" id="RIY31174.1"/>
    </source>
</evidence>
<dbReference type="OrthoDB" id="9806661at2"/>
<dbReference type="RefSeq" id="WP_119497992.1">
    <property type="nucleotide sequence ID" value="NZ_NRJH01000096.1"/>
</dbReference>
<dbReference type="PANTHER" id="PTHR21342:SF1">
    <property type="entry name" value="PHOSPHOPANTETHEINE ADENYLYLTRANSFERASE"/>
    <property type="match status" value="1"/>
</dbReference>
<feature type="domain" description="Cytidyltransferase-like" evidence="3">
    <location>
        <begin position="2"/>
        <end position="120"/>
    </location>
</feature>
<organism evidence="4 5">
    <name type="scientific">Psittacicella melopsittaci</name>
    <dbReference type="NCBI Taxonomy" id="2028576"/>
    <lineage>
        <taxon>Bacteria</taxon>
        <taxon>Pseudomonadati</taxon>
        <taxon>Pseudomonadota</taxon>
        <taxon>Gammaproteobacteria</taxon>
        <taxon>Pasteurellales</taxon>
        <taxon>Psittacicellaceae</taxon>
        <taxon>Psittacicella</taxon>
    </lineage>
</organism>
<gene>
    <name evidence="4" type="ORF">CJP74_07920</name>
</gene>
<dbReference type="AlphaFoldDB" id="A0A3A1Y568"/>
<dbReference type="EMBL" id="NRJH01000096">
    <property type="protein sequence ID" value="RIY31174.1"/>
    <property type="molecule type" value="Genomic_DNA"/>
</dbReference>
<evidence type="ECO:0000259" key="3">
    <source>
        <dbReference type="Pfam" id="PF01467"/>
    </source>
</evidence>
<name>A0A3A1Y568_9GAMM</name>
<feature type="non-terminal residue" evidence="4">
    <location>
        <position position="1"/>
    </location>
</feature>
<dbReference type="Pfam" id="PF01467">
    <property type="entry name" value="CTP_transf_like"/>
    <property type="match status" value="1"/>
</dbReference>
<proteinExistence type="predicted"/>
<keyword evidence="2" id="KW-0548">Nucleotidyltransferase</keyword>
<dbReference type="Gene3D" id="3.40.50.620">
    <property type="entry name" value="HUPs"/>
    <property type="match status" value="1"/>
</dbReference>
<sequence length="152" mass="17465">AAKTCNKLIILVMENYGKKFNFSSEQRLELVQIALNELQIADCQIEVKISDKLLIDEYIALNADFVVRGIRNTADLEYEMTYENINKNLYLTKSATKSFEVMYLLASANLTHISSTSVRQLLTNEQNFANYAQVWLADVVAQKIKEYFNHVN</sequence>
<dbReference type="Proteomes" id="UP000266258">
    <property type="component" value="Unassembled WGS sequence"/>
</dbReference>